<dbReference type="InterPro" id="IPR058840">
    <property type="entry name" value="AAA_SelU"/>
</dbReference>
<dbReference type="GO" id="GO:0043828">
    <property type="term" value="F:tRNA 2-selenouridine synthase activity"/>
    <property type="evidence" value="ECO:0007669"/>
    <property type="project" value="InterPro"/>
</dbReference>
<dbReference type="PANTHER" id="PTHR30401">
    <property type="entry name" value="TRNA 2-SELENOURIDINE SYNTHASE"/>
    <property type="match status" value="1"/>
</dbReference>
<dbReference type="Pfam" id="PF26341">
    <property type="entry name" value="AAA_SelU"/>
    <property type="match status" value="1"/>
</dbReference>
<feature type="domain" description="Rhodanese" evidence="2">
    <location>
        <begin position="11"/>
        <end position="132"/>
    </location>
</feature>
<dbReference type="PROSITE" id="PS00383">
    <property type="entry name" value="TYR_PHOSPHATASE_1"/>
    <property type="match status" value="1"/>
</dbReference>
<comment type="caution">
    <text evidence="3">The sequence shown here is derived from an EMBL/GenBank/DDBJ whole genome shotgun (WGS) entry which is preliminary data.</text>
</comment>
<dbReference type="NCBIfam" id="TIGR03167">
    <property type="entry name" value="tRNA_sel_U_synt"/>
    <property type="match status" value="1"/>
</dbReference>
<dbReference type="EMBL" id="JAAHFQ010000826">
    <property type="protein sequence ID" value="NER31463.1"/>
    <property type="molecule type" value="Genomic_DNA"/>
</dbReference>
<dbReference type="InterPro" id="IPR017582">
    <property type="entry name" value="SelU"/>
</dbReference>
<dbReference type="GO" id="GO:0002098">
    <property type="term" value="P:tRNA wobble uridine modification"/>
    <property type="evidence" value="ECO:0007669"/>
    <property type="project" value="InterPro"/>
</dbReference>
<dbReference type="InterPro" id="IPR016130">
    <property type="entry name" value="Tyr_Pase_AS"/>
</dbReference>
<dbReference type="SUPFAM" id="SSF52821">
    <property type="entry name" value="Rhodanese/Cell cycle control phosphatase"/>
    <property type="match status" value="1"/>
</dbReference>
<reference evidence="3" key="1">
    <citation type="submission" date="2019-11" db="EMBL/GenBank/DDBJ databases">
        <title>Genomic insights into an expanded diversity of filamentous marine cyanobacteria reveals the extraordinary biosynthetic potential of Moorea and Okeania.</title>
        <authorList>
            <person name="Ferreira Leao T."/>
            <person name="Wang M."/>
            <person name="Moss N."/>
            <person name="Da Silva R."/>
            <person name="Sanders J."/>
            <person name="Nurk S."/>
            <person name="Gurevich A."/>
            <person name="Humphrey G."/>
            <person name="Reher R."/>
            <person name="Zhu Q."/>
            <person name="Belda-Ferre P."/>
            <person name="Glukhov E."/>
            <person name="Rex R."/>
            <person name="Dorrestein P.C."/>
            <person name="Knight R."/>
            <person name="Pevzner P."/>
            <person name="Gerwick W.H."/>
            <person name="Gerwick L."/>
        </authorList>
    </citation>
    <scope>NUCLEOTIDE SEQUENCE</scope>
    <source>
        <strain evidence="3">SIO1C4</strain>
    </source>
</reference>
<dbReference type="SUPFAM" id="SSF52540">
    <property type="entry name" value="P-loop containing nucleoside triphosphate hydrolases"/>
    <property type="match status" value="1"/>
</dbReference>
<keyword evidence="1" id="KW-0711">Selenium</keyword>
<dbReference type="AlphaFoldDB" id="A0A6B3NIH8"/>
<dbReference type="Pfam" id="PF00581">
    <property type="entry name" value="Rhodanese"/>
    <property type="match status" value="1"/>
</dbReference>
<sequence length="354" mass="39251">MPQALDTAEFLKAPGVILDVRSPSEYTQGHIPGAESFPLFNDQERAEVGICYKQQGKEQAIELGFAIAGPKFASFITQAKALAPNRQVRLHCWRGGMRSGAVAWVLETAGFNVSVLTGGYKAFRRWAHSLFQIPQKIIILGGMTGTGKTNLLTALASQGEQVLDLEGIANHRGSSYGSLGQPPQPTNEQFWNLISIKWASFNRQLPLWIEAESKRIGVCRIPDGIFAQMESAPVIQISRTRAERLALLVEIYGSEDINELVVATERISKRLGGLRTKEALSLLHQGKLAEAFDIILEYYDKTYTYDLQQRKVPIYNLDVSGLDPEVGAQKLCEKTREVFGKNREEDKSPLTTQG</sequence>
<dbReference type="PROSITE" id="PS50206">
    <property type="entry name" value="RHODANESE_3"/>
    <property type="match status" value="1"/>
</dbReference>
<dbReference type="Gene3D" id="3.40.250.10">
    <property type="entry name" value="Rhodanese-like domain"/>
    <property type="match status" value="1"/>
</dbReference>
<dbReference type="InterPro" id="IPR001763">
    <property type="entry name" value="Rhodanese-like_dom"/>
</dbReference>
<proteinExistence type="predicted"/>
<dbReference type="NCBIfam" id="NF008750">
    <property type="entry name" value="PRK11784.1-2"/>
    <property type="match status" value="1"/>
</dbReference>
<dbReference type="SMART" id="SM00450">
    <property type="entry name" value="RHOD"/>
    <property type="match status" value="1"/>
</dbReference>
<organism evidence="3">
    <name type="scientific">Symploca sp. SIO1C4</name>
    <dbReference type="NCBI Taxonomy" id="2607765"/>
    <lineage>
        <taxon>Bacteria</taxon>
        <taxon>Bacillati</taxon>
        <taxon>Cyanobacteriota</taxon>
        <taxon>Cyanophyceae</taxon>
        <taxon>Coleofasciculales</taxon>
        <taxon>Coleofasciculaceae</taxon>
        <taxon>Symploca</taxon>
    </lineage>
</organism>
<accession>A0A6B3NIH8</accession>
<evidence type="ECO:0000256" key="1">
    <source>
        <dbReference type="ARBA" id="ARBA00023266"/>
    </source>
</evidence>
<dbReference type="InterPro" id="IPR027417">
    <property type="entry name" value="P-loop_NTPase"/>
</dbReference>
<evidence type="ECO:0000313" key="3">
    <source>
        <dbReference type="EMBL" id="NER31463.1"/>
    </source>
</evidence>
<gene>
    <name evidence="3" type="primary">mnmH</name>
    <name evidence="3" type="ORF">F6J89_28570</name>
</gene>
<name>A0A6B3NIH8_9CYAN</name>
<evidence type="ECO:0000259" key="2">
    <source>
        <dbReference type="PROSITE" id="PS50206"/>
    </source>
</evidence>
<dbReference type="InterPro" id="IPR036873">
    <property type="entry name" value="Rhodanese-like_dom_sf"/>
</dbReference>
<dbReference type="PANTHER" id="PTHR30401:SF0">
    <property type="entry name" value="TRNA 2-SELENOURIDINE SYNTHASE"/>
    <property type="match status" value="1"/>
</dbReference>
<protein>
    <submittedName>
        <fullName evidence="3">tRNA 2-selenouridine(34) synthase MnmH</fullName>
    </submittedName>
</protein>